<name>A0ABR1RIC1_9PEZI</name>
<organism evidence="1 2">
    <name type="scientific">Apiospora marii</name>
    <dbReference type="NCBI Taxonomy" id="335849"/>
    <lineage>
        <taxon>Eukaryota</taxon>
        <taxon>Fungi</taxon>
        <taxon>Dikarya</taxon>
        <taxon>Ascomycota</taxon>
        <taxon>Pezizomycotina</taxon>
        <taxon>Sordariomycetes</taxon>
        <taxon>Xylariomycetidae</taxon>
        <taxon>Amphisphaeriales</taxon>
        <taxon>Apiosporaceae</taxon>
        <taxon>Apiospora</taxon>
    </lineage>
</organism>
<gene>
    <name evidence="1" type="ORF">PG991_010057</name>
</gene>
<accession>A0ABR1RIC1</accession>
<evidence type="ECO:0000313" key="2">
    <source>
        <dbReference type="Proteomes" id="UP001396898"/>
    </source>
</evidence>
<sequence>MERQAPKRWARLPGYVWTGPSAFGSEAARIARTVEPAGDAFVGLSSESADNETCWSIPTLKQDSEAAPAGLNGEYCGEQSICR</sequence>
<dbReference type="Proteomes" id="UP001396898">
    <property type="component" value="Unassembled WGS sequence"/>
</dbReference>
<comment type="caution">
    <text evidence="1">The sequence shown here is derived from an EMBL/GenBank/DDBJ whole genome shotgun (WGS) entry which is preliminary data.</text>
</comment>
<evidence type="ECO:0000313" key="1">
    <source>
        <dbReference type="EMBL" id="KAK8012682.1"/>
    </source>
</evidence>
<dbReference type="EMBL" id="JAQQWI010000015">
    <property type="protein sequence ID" value="KAK8012682.1"/>
    <property type="molecule type" value="Genomic_DNA"/>
</dbReference>
<protein>
    <submittedName>
        <fullName evidence="1">Uncharacterized protein</fullName>
    </submittedName>
</protein>
<reference evidence="1 2" key="1">
    <citation type="submission" date="2023-01" db="EMBL/GenBank/DDBJ databases">
        <title>Analysis of 21 Apiospora genomes using comparative genomics revels a genus with tremendous synthesis potential of carbohydrate active enzymes and secondary metabolites.</title>
        <authorList>
            <person name="Sorensen T."/>
        </authorList>
    </citation>
    <scope>NUCLEOTIDE SEQUENCE [LARGE SCALE GENOMIC DNA]</scope>
    <source>
        <strain evidence="1 2">CBS 20057</strain>
    </source>
</reference>
<keyword evidence="2" id="KW-1185">Reference proteome</keyword>
<proteinExistence type="predicted"/>